<feature type="chain" id="PRO_5045962590" evidence="1">
    <location>
        <begin position="20"/>
        <end position="92"/>
    </location>
</feature>
<dbReference type="InterPro" id="IPR048910">
    <property type="entry name" value="Bflower_2"/>
</dbReference>
<protein>
    <submittedName>
        <fullName evidence="2">Uncharacterized protein</fullName>
    </submittedName>
</protein>
<dbReference type="EMBL" id="JAZGJU010000063">
    <property type="protein sequence ID" value="MEE6129870.1"/>
    <property type="molecule type" value="Genomic_DNA"/>
</dbReference>
<organism evidence="2 3">
    <name type="scientific">Chryseobacterium arthrosphaerae</name>
    <dbReference type="NCBI Taxonomy" id="651561"/>
    <lineage>
        <taxon>Bacteria</taxon>
        <taxon>Pseudomonadati</taxon>
        <taxon>Bacteroidota</taxon>
        <taxon>Flavobacteriia</taxon>
        <taxon>Flavobacteriales</taxon>
        <taxon>Weeksellaceae</taxon>
        <taxon>Chryseobacterium group</taxon>
        <taxon>Chryseobacterium</taxon>
    </lineage>
</organism>
<sequence length="92" mass="10324">MKKILFLSSLLFSLSFASAQTIESGSHSTKGYIKSDGTIENSSHSTVGYIKNDGTIENKSHSPCYRTISSCGFYFNSFSKVFYHYKNRIDES</sequence>
<evidence type="ECO:0000313" key="3">
    <source>
        <dbReference type="Proteomes" id="UP001350005"/>
    </source>
</evidence>
<keyword evidence="1" id="KW-0732">Signal</keyword>
<dbReference type="RefSeq" id="WP_241309222.1">
    <property type="nucleotide sequence ID" value="NZ_JAKYXJ010000002.1"/>
</dbReference>
<name>A0ABU7R5G4_9FLAO</name>
<evidence type="ECO:0000256" key="1">
    <source>
        <dbReference type="SAM" id="SignalP"/>
    </source>
</evidence>
<comment type="caution">
    <text evidence="2">The sequence shown here is derived from an EMBL/GenBank/DDBJ whole genome shotgun (WGS) entry which is preliminary data.</text>
</comment>
<reference evidence="2 3" key="1">
    <citation type="submission" date="2024-01" db="EMBL/GenBank/DDBJ databases">
        <title>Whole genome of Chryseobacterium arthrosphaerae NNCa 2741.</title>
        <authorList>
            <person name="Boriskina E.V."/>
            <person name="Gordinskaya N.A."/>
            <person name="Kropotov V.S."/>
            <person name="Alekseeva A.E."/>
            <person name="Makhova M.A."/>
            <person name="Kryazhev D.V."/>
            <person name="Shkurkina I.S."/>
        </authorList>
    </citation>
    <scope>NUCLEOTIDE SEQUENCE [LARGE SCALE GENOMIC DNA]</scope>
    <source>
        <strain evidence="2 3">NNCa 2741</strain>
    </source>
</reference>
<proteinExistence type="predicted"/>
<dbReference type="Proteomes" id="UP001350005">
    <property type="component" value="Unassembled WGS sequence"/>
</dbReference>
<dbReference type="Pfam" id="PF21785">
    <property type="entry name" value="Bflower_2"/>
    <property type="match status" value="1"/>
</dbReference>
<evidence type="ECO:0000313" key="2">
    <source>
        <dbReference type="EMBL" id="MEE6129870.1"/>
    </source>
</evidence>
<feature type="signal peptide" evidence="1">
    <location>
        <begin position="1"/>
        <end position="19"/>
    </location>
</feature>
<keyword evidence="3" id="KW-1185">Reference proteome</keyword>
<gene>
    <name evidence="2" type="ORF">V2E39_20900</name>
</gene>
<accession>A0ABU7R5G4</accession>